<keyword evidence="2" id="KW-1185">Reference proteome</keyword>
<dbReference type="Pfam" id="PF18326">
    <property type="entry name" value="RFX5_N"/>
    <property type="match status" value="1"/>
</dbReference>
<organism evidence="1 2">
    <name type="scientific">Desmophyllum pertusum</name>
    <dbReference type="NCBI Taxonomy" id="174260"/>
    <lineage>
        <taxon>Eukaryota</taxon>
        <taxon>Metazoa</taxon>
        <taxon>Cnidaria</taxon>
        <taxon>Anthozoa</taxon>
        <taxon>Hexacorallia</taxon>
        <taxon>Scleractinia</taxon>
        <taxon>Caryophylliina</taxon>
        <taxon>Caryophylliidae</taxon>
        <taxon>Desmophyllum</taxon>
    </lineage>
</organism>
<reference evidence="1" key="1">
    <citation type="submission" date="2023-01" db="EMBL/GenBank/DDBJ databases">
        <title>Genome assembly of the deep-sea coral Lophelia pertusa.</title>
        <authorList>
            <person name="Herrera S."/>
            <person name="Cordes E."/>
        </authorList>
    </citation>
    <scope>NUCLEOTIDE SEQUENCE</scope>
    <source>
        <strain evidence="1">USNM1676648</strain>
        <tissue evidence="1">Polyp</tissue>
    </source>
</reference>
<evidence type="ECO:0000313" key="1">
    <source>
        <dbReference type="EMBL" id="KAJ7393719.1"/>
    </source>
</evidence>
<name>A0A9X0DD71_9CNID</name>
<gene>
    <name evidence="1" type="primary">RFX7_1</name>
    <name evidence="1" type="ORF">OS493_003378</name>
</gene>
<accession>A0A9X0DD71</accession>
<protein>
    <submittedName>
        <fullName evidence="1">RNA polymerase II proximal promoter sequence-specific DNA binding</fullName>
    </submittedName>
</protein>
<proteinExistence type="predicted"/>
<evidence type="ECO:0000313" key="2">
    <source>
        <dbReference type="Proteomes" id="UP001163046"/>
    </source>
</evidence>
<sequence>MQTSNEAIMDRSKPVGGELVVSTSASVDLTPGGHGELLQSAAISMSLKSSPSPSPVDCELEEADNPNAGLEQALQSFVSKEIQERIQKILEEVQQLSDTEKLLLYLRLPGETVSDSKDDFENNQALPISTTRAEQTQAFHWIRCHLEECDNNSTLPNMRSMMNTKLTARA</sequence>
<dbReference type="AlphaFoldDB" id="A0A9X0DD71"/>
<dbReference type="Gene3D" id="6.10.140.1290">
    <property type="match status" value="1"/>
</dbReference>
<comment type="caution">
    <text evidence="1">The sequence shown here is derived from an EMBL/GenBank/DDBJ whole genome shotgun (WGS) entry which is preliminary data.</text>
</comment>
<dbReference type="OrthoDB" id="10069709at2759"/>
<dbReference type="Proteomes" id="UP001163046">
    <property type="component" value="Unassembled WGS sequence"/>
</dbReference>
<dbReference type="EMBL" id="MU825397">
    <property type="protein sequence ID" value="KAJ7393719.1"/>
    <property type="molecule type" value="Genomic_DNA"/>
</dbReference>